<protein>
    <submittedName>
        <fullName evidence="2">Uncharacterized protein</fullName>
    </submittedName>
</protein>
<keyword evidence="3" id="KW-1185">Reference proteome</keyword>
<proteinExistence type="predicted"/>
<dbReference type="AlphaFoldDB" id="A0A8S3V4E5"/>
<dbReference type="Proteomes" id="UP000683360">
    <property type="component" value="Unassembled WGS sequence"/>
</dbReference>
<evidence type="ECO:0000313" key="2">
    <source>
        <dbReference type="EMBL" id="CAG2249031.1"/>
    </source>
</evidence>
<feature type="signal peptide" evidence="1">
    <location>
        <begin position="1"/>
        <end position="17"/>
    </location>
</feature>
<dbReference type="Gene3D" id="3.20.20.80">
    <property type="entry name" value="Glycosidases"/>
    <property type="match status" value="1"/>
</dbReference>
<comment type="caution">
    <text evidence="2">The sequence shown here is derived from an EMBL/GenBank/DDBJ whole genome shotgun (WGS) entry which is preliminary data.</text>
</comment>
<organism evidence="2 3">
    <name type="scientific">Mytilus edulis</name>
    <name type="common">Blue mussel</name>
    <dbReference type="NCBI Taxonomy" id="6550"/>
    <lineage>
        <taxon>Eukaryota</taxon>
        <taxon>Metazoa</taxon>
        <taxon>Spiralia</taxon>
        <taxon>Lophotrochozoa</taxon>
        <taxon>Mollusca</taxon>
        <taxon>Bivalvia</taxon>
        <taxon>Autobranchia</taxon>
        <taxon>Pteriomorphia</taxon>
        <taxon>Mytilida</taxon>
        <taxon>Mytiloidea</taxon>
        <taxon>Mytilidae</taxon>
        <taxon>Mytilinae</taxon>
        <taxon>Mytilus</taxon>
    </lineage>
</organism>
<sequence length="514" mass="57296">MLLIWIAVLFIIGHVGSSPFGPVYPITAAVFRNRYSDVEWNETLDQFKNVGGDTVIFRAPALEVRTKSSLDNDPDYSTCGSSFVGSSCYDTATQDLTGKGLNVTAVITYSNDENYGTSILSCPGYDKRLNSATNKIYNRIVLPLLPVSISGLDRTCFEDHKTRYSPSMYKTILGYYSRDEILLSEIELPLIQFYKVIASTVHGFGKKILVSANIDLSRLTLNKTIADHVQGFSKLSDRKSANIDFIAVHEGRGYGRGGLYWPTQVDQPINASDTKLMQILQRRHPMVKPNVTFGEVFTGSIQELFQGLNNYRVLNKDTSDLWLLLEAEEDLIDDVCLPVDTKASGNSDPIDRTSKSRLDRSLSATGAAVQKVMAFAYDPEFTCTTKSQTVPLVEEISTDSGRPIISNCSFHSSANRSVVVIGYNLDGETQGFQVDWPDRDGKQHQDHVNGYYFELDYGEQHGLIPSLEYTQLYDPYDVITLADHGYVNVKAIGSYHGCSFVFDYRQTSLSDNDT</sequence>
<evidence type="ECO:0000256" key="1">
    <source>
        <dbReference type="SAM" id="SignalP"/>
    </source>
</evidence>
<keyword evidence="1" id="KW-0732">Signal</keyword>
<gene>
    <name evidence="2" type="ORF">MEDL_60841</name>
</gene>
<reference evidence="2" key="1">
    <citation type="submission" date="2021-03" db="EMBL/GenBank/DDBJ databases">
        <authorList>
            <person name="Bekaert M."/>
        </authorList>
    </citation>
    <scope>NUCLEOTIDE SEQUENCE</scope>
</reference>
<accession>A0A8S3V4E5</accession>
<name>A0A8S3V4E5_MYTED</name>
<evidence type="ECO:0000313" key="3">
    <source>
        <dbReference type="Proteomes" id="UP000683360"/>
    </source>
</evidence>
<dbReference type="EMBL" id="CAJPWZ010002959">
    <property type="protein sequence ID" value="CAG2249031.1"/>
    <property type="molecule type" value="Genomic_DNA"/>
</dbReference>
<dbReference type="OrthoDB" id="6145673at2759"/>
<feature type="chain" id="PRO_5035752779" evidence="1">
    <location>
        <begin position="18"/>
        <end position="514"/>
    </location>
</feature>